<protein>
    <submittedName>
        <fullName evidence="1">Uncharacterized protein</fullName>
    </submittedName>
</protein>
<keyword evidence="2" id="KW-1185">Reference proteome</keyword>
<reference evidence="1" key="1">
    <citation type="submission" date="2023-01" db="EMBL/GenBank/DDBJ databases">
        <authorList>
            <person name="Van Ghelder C."/>
            <person name="Rancurel C."/>
        </authorList>
    </citation>
    <scope>NUCLEOTIDE SEQUENCE</scope>
    <source>
        <strain evidence="1">CNCM I-4278</strain>
    </source>
</reference>
<dbReference type="AlphaFoldDB" id="A0A9W4XYW0"/>
<organism evidence="1 2">
    <name type="scientific">Periconia digitata</name>
    <dbReference type="NCBI Taxonomy" id="1303443"/>
    <lineage>
        <taxon>Eukaryota</taxon>
        <taxon>Fungi</taxon>
        <taxon>Dikarya</taxon>
        <taxon>Ascomycota</taxon>
        <taxon>Pezizomycotina</taxon>
        <taxon>Dothideomycetes</taxon>
        <taxon>Pleosporomycetidae</taxon>
        <taxon>Pleosporales</taxon>
        <taxon>Massarineae</taxon>
        <taxon>Periconiaceae</taxon>
        <taxon>Periconia</taxon>
    </lineage>
</organism>
<comment type="caution">
    <text evidence="1">The sequence shown here is derived from an EMBL/GenBank/DDBJ whole genome shotgun (WGS) entry which is preliminary data.</text>
</comment>
<evidence type="ECO:0000313" key="2">
    <source>
        <dbReference type="Proteomes" id="UP001152607"/>
    </source>
</evidence>
<name>A0A9W4XYW0_9PLEO</name>
<evidence type="ECO:0000313" key="1">
    <source>
        <dbReference type="EMBL" id="CAI6340627.1"/>
    </source>
</evidence>
<proteinExistence type="predicted"/>
<dbReference type="EMBL" id="CAOQHR010000010">
    <property type="protein sequence ID" value="CAI6340627.1"/>
    <property type="molecule type" value="Genomic_DNA"/>
</dbReference>
<sequence>MSASVKYMAHFTSPGKVALPVMKPLGGKKRKDKRAKLKPLTRHTRNASLCTYGRSFESTPTIPLYLQHFDSALEARF</sequence>
<gene>
    <name evidence="1" type="ORF">PDIGIT_LOCUS13811</name>
</gene>
<accession>A0A9W4XYW0</accession>
<dbReference type="Proteomes" id="UP001152607">
    <property type="component" value="Unassembled WGS sequence"/>
</dbReference>